<dbReference type="RefSeq" id="WP_183659421.1">
    <property type="nucleotide sequence ID" value="NZ_BAAAXX010000133.1"/>
</dbReference>
<dbReference type="EMBL" id="JACIBV010000001">
    <property type="protein sequence ID" value="MBB3732437.1"/>
    <property type="molecule type" value="Genomic_DNA"/>
</dbReference>
<evidence type="ECO:0000313" key="3">
    <source>
        <dbReference type="Proteomes" id="UP000579945"/>
    </source>
</evidence>
<evidence type="ECO:0000313" key="2">
    <source>
        <dbReference type="EMBL" id="MBB3732437.1"/>
    </source>
</evidence>
<gene>
    <name evidence="2" type="ORF">FHR33_008297</name>
</gene>
<comment type="caution">
    <text evidence="2">The sequence shown here is derived from an EMBL/GenBank/DDBJ whole genome shotgun (WGS) entry which is preliminary data.</text>
</comment>
<accession>A0A7W5VQD3</accession>
<keyword evidence="3" id="KW-1185">Reference proteome</keyword>
<proteinExistence type="predicted"/>
<feature type="region of interest" description="Disordered" evidence="1">
    <location>
        <begin position="1"/>
        <end position="55"/>
    </location>
</feature>
<organism evidence="2 3">
    <name type="scientific">Nonomuraea dietziae</name>
    <dbReference type="NCBI Taxonomy" id="65515"/>
    <lineage>
        <taxon>Bacteria</taxon>
        <taxon>Bacillati</taxon>
        <taxon>Actinomycetota</taxon>
        <taxon>Actinomycetes</taxon>
        <taxon>Streptosporangiales</taxon>
        <taxon>Streptosporangiaceae</taxon>
        <taxon>Nonomuraea</taxon>
    </lineage>
</organism>
<evidence type="ECO:0000256" key="1">
    <source>
        <dbReference type="SAM" id="MobiDB-lite"/>
    </source>
</evidence>
<dbReference type="AlphaFoldDB" id="A0A7W5VQD3"/>
<dbReference type="Proteomes" id="UP000579945">
    <property type="component" value="Unassembled WGS sequence"/>
</dbReference>
<reference evidence="2 3" key="1">
    <citation type="submission" date="2020-08" db="EMBL/GenBank/DDBJ databases">
        <title>Sequencing the genomes of 1000 actinobacteria strains.</title>
        <authorList>
            <person name="Klenk H.-P."/>
        </authorList>
    </citation>
    <scope>NUCLEOTIDE SEQUENCE [LARGE SCALE GENOMIC DNA]</scope>
    <source>
        <strain evidence="2 3">DSM 44320</strain>
    </source>
</reference>
<dbReference type="GeneID" id="95394477"/>
<sequence>MPHGTRFPTKSNSTISGEDDLDELRRIGVSEQSARPLAGCDLDRFGEPDDQPEQD</sequence>
<protein>
    <submittedName>
        <fullName evidence="2">Uncharacterized protein</fullName>
    </submittedName>
</protein>
<name>A0A7W5VQD3_9ACTN</name>